<dbReference type="Pfam" id="PF13407">
    <property type="entry name" value="Peripla_BP_4"/>
    <property type="match status" value="1"/>
</dbReference>
<dbReference type="PANTHER" id="PTHR30036">
    <property type="entry name" value="D-XYLOSE-BINDING PERIPLASMIC PROTEIN"/>
    <property type="match status" value="1"/>
</dbReference>
<dbReference type="EMBL" id="NHOC01000010">
    <property type="protein sequence ID" value="OUM19777.1"/>
    <property type="molecule type" value="Genomic_DNA"/>
</dbReference>
<accession>A0A252F1W6</accession>
<dbReference type="GO" id="GO:0030246">
    <property type="term" value="F:carbohydrate binding"/>
    <property type="evidence" value="ECO:0007669"/>
    <property type="project" value="TreeGrafter"/>
</dbReference>
<gene>
    <name evidence="4" type="ORF">CBW42_11500</name>
</gene>
<dbReference type="InterPro" id="IPR050555">
    <property type="entry name" value="Bact_Solute-Bind_Prot2"/>
</dbReference>
<evidence type="ECO:0000256" key="1">
    <source>
        <dbReference type="ARBA" id="ARBA00004196"/>
    </source>
</evidence>
<name>A0A252F1W6_9FIRM</name>
<feature type="domain" description="Periplasmic binding protein" evidence="3">
    <location>
        <begin position="5"/>
        <end position="94"/>
    </location>
</feature>
<dbReference type="InterPro" id="IPR025997">
    <property type="entry name" value="SBP_2_dom"/>
</dbReference>
<evidence type="ECO:0000313" key="5">
    <source>
        <dbReference type="Proteomes" id="UP000194903"/>
    </source>
</evidence>
<dbReference type="GO" id="GO:0030288">
    <property type="term" value="C:outer membrane-bounded periplasmic space"/>
    <property type="evidence" value="ECO:0007669"/>
    <property type="project" value="TreeGrafter"/>
</dbReference>
<comment type="caution">
    <text evidence="4">The sequence shown here is derived from an EMBL/GenBank/DDBJ whole genome shotgun (WGS) entry which is preliminary data.</text>
</comment>
<sequence>MSAAEYAYDIVSEELQKGNKIDGVMCGNDDLAGQAFQALSEYQKAGQVVLVGQDAELSACQRIAEGTQTMTVYKPFIELASLAAEYAVQLSRGETPQTEDTVYNGSIFVPCCMLEPTAVTADNLDEVIIQSGFHSRAQVYRNTPDTDNK</sequence>
<dbReference type="SUPFAM" id="SSF53822">
    <property type="entry name" value="Periplasmic binding protein-like I"/>
    <property type="match status" value="1"/>
</dbReference>
<comment type="subcellular location">
    <subcellularLocation>
        <location evidence="1">Cell envelope</location>
    </subcellularLocation>
</comment>
<protein>
    <recommendedName>
        <fullName evidence="3">Periplasmic binding protein domain-containing protein</fullName>
    </recommendedName>
</protein>
<evidence type="ECO:0000256" key="2">
    <source>
        <dbReference type="ARBA" id="ARBA00022729"/>
    </source>
</evidence>
<dbReference type="InterPro" id="IPR028082">
    <property type="entry name" value="Peripla_BP_I"/>
</dbReference>
<dbReference type="RefSeq" id="WP_087021613.1">
    <property type="nucleotide sequence ID" value="NZ_CP178353.1"/>
</dbReference>
<proteinExistence type="predicted"/>
<evidence type="ECO:0000259" key="3">
    <source>
        <dbReference type="Pfam" id="PF13407"/>
    </source>
</evidence>
<dbReference type="PANTHER" id="PTHR30036:SF1">
    <property type="entry name" value="D-XYLOSE-BINDING PERIPLASMIC PROTEIN"/>
    <property type="match status" value="1"/>
</dbReference>
<evidence type="ECO:0000313" key="4">
    <source>
        <dbReference type="EMBL" id="OUM19777.1"/>
    </source>
</evidence>
<dbReference type="Gene3D" id="3.40.50.2300">
    <property type="match status" value="2"/>
</dbReference>
<keyword evidence="5" id="KW-1185">Reference proteome</keyword>
<reference evidence="4 5" key="1">
    <citation type="submission" date="2017-05" db="EMBL/GenBank/DDBJ databases">
        <title>Butyricicoccus porcorum sp. nov. a butyrate-producing bacterium from the swine intestinal tract.</title>
        <authorList>
            <person name="Trachsel J."/>
            <person name="Humphrey S."/>
            <person name="Allen H.K."/>
        </authorList>
    </citation>
    <scope>NUCLEOTIDE SEQUENCE [LARGE SCALE GENOMIC DNA]</scope>
    <source>
        <strain evidence="4">BB10</strain>
    </source>
</reference>
<dbReference type="AlphaFoldDB" id="A0A252F1W6"/>
<keyword evidence="2" id="KW-0732">Signal</keyword>
<dbReference type="OrthoDB" id="9769193at2"/>
<dbReference type="Proteomes" id="UP000194903">
    <property type="component" value="Unassembled WGS sequence"/>
</dbReference>
<organism evidence="4 5">
    <name type="scientific">Butyricicoccus porcorum</name>
    <dbReference type="NCBI Taxonomy" id="1945634"/>
    <lineage>
        <taxon>Bacteria</taxon>
        <taxon>Bacillati</taxon>
        <taxon>Bacillota</taxon>
        <taxon>Clostridia</taxon>
        <taxon>Eubacteriales</taxon>
        <taxon>Butyricicoccaceae</taxon>
        <taxon>Butyricicoccus</taxon>
    </lineage>
</organism>